<reference evidence="1 2" key="1">
    <citation type="submission" date="2016-10" db="EMBL/GenBank/DDBJ databases">
        <authorList>
            <person name="de Groot N.N."/>
        </authorList>
    </citation>
    <scope>NUCLEOTIDE SEQUENCE [LARGE SCALE GENOMIC DNA]</scope>
    <source>
        <strain>GEY</strain>
        <strain evidence="2">DSM 9560</strain>
    </source>
</reference>
<name>A0A1I2JRT8_9BACT</name>
<dbReference type="EMBL" id="FONY01000056">
    <property type="protein sequence ID" value="SFF55431.1"/>
    <property type="molecule type" value="Genomic_DNA"/>
</dbReference>
<sequence>MHQIAIDSVFKDNIKELNLSDFLTLTFFIIDEIYKEVGQLVERSGPKPTFSDSEVICLNLVGQMVCDSEKAWYKIVKKNYLALFPKLLERSRFHR</sequence>
<proteinExistence type="predicted"/>
<dbReference type="Proteomes" id="UP000199513">
    <property type="component" value="Unassembled WGS sequence"/>
</dbReference>
<feature type="non-terminal residue" evidence="1">
    <location>
        <position position="95"/>
    </location>
</feature>
<gene>
    <name evidence="1" type="ORF">SAMN04488541_10561</name>
</gene>
<protein>
    <submittedName>
        <fullName evidence="1">Uncharacterized protein</fullName>
    </submittedName>
</protein>
<keyword evidence="2" id="KW-1185">Reference proteome</keyword>
<evidence type="ECO:0000313" key="2">
    <source>
        <dbReference type="Proteomes" id="UP000199513"/>
    </source>
</evidence>
<accession>A0A1I2JRT8</accession>
<dbReference type="AlphaFoldDB" id="A0A1I2JRT8"/>
<evidence type="ECO:0000313" key="1">
    <source>
        <dbReference type="EMBL" id="SFF55431.1"/>
    </source>
</evidence>
<organism evidence="1 2">
    <name type="scientific">Thermoflexibacter ruber</name>
    <dbReference type="NCBI Taxonomy" id="1003"/>
    <lineage>
        <taxon>Bacteria</taxon>
        <taxon>Pseudomonadati</taxon>
        <taxon>Bacteroidota</taxon>
        <taxon>Cytophagia</taxon>
        <taxon>Cytophagales</taxon>
        <taxon>Thermoflexibacteraceae</taxon>
        <taxon>Thermoflexibacter</taxon>
    </lineage>
</organism>